<dbReference type="NCBIfam" id="TIGR00064">
    <property type="entry name" value="ftsY"/>
    <property type="match status" value="1"/>
</dbReference>
<dbReference type="InterPro" id="IPR027417">
    <property type="entry name" value="P-loop_NTPase"/>
</dbReference>
<evidence type="ECO:0000256" key="8">
    <source>
        <dbReference type="ARBA" id="ARBA00023170"/>
    </source>
</evidence>
<evidence type="ECO:0000256" key="9">
    <source>
        <dbReference type="ARBA" id="ARBA00048027"/>
    </source>
</evidence>
<dbReference type="CDD" id="cd17874">
    <property type="entry name" value="FtsY"/>
    <property type="match status" value="1"/>
</dbReference>
<feature type="region of interest" description="Disordered" evidence="12">
    <location>
        <begin position="1"/>
        <end position="106"/>
    </location>
</feature>
<feature type="binding site" evidence="11">
    <location>
        <begin position="404"/>
        <end position="407"/>
    </location>
    <ligand>
        <name>GTP</name>
        <dbReference type="ChEBI" id="CHEBI:37565"/>
    </ligand>
</feature>
<feature type="binding site" evidence="11">
    <location>
        <begin position="258"/>
        <end position="265"/>
    </location>
    <ligand>
        <name>GTP</name>
        <dbReference type="ChEBI" id="CHEBI:37565"/>
    </ligand>
</feature>
<dbReference type="SMART" id="SM00382">
    <property type="entry name" value="AAA"/>
    <property type="match status" value="1"/>
</dbReference>
<dbReference type="Pfam" id="PF02881">
    <property type="entry name" value="SRP54_N"/>
    <property type="match status" value="1"/>
</dbReference>
<dbReference type="InterPro" id="IPR003593">
    <property type="entry name" value="AAA+_ATPase"/>
</dbReference>
<comment type="similarity">
    <text evidence="11">Belongs to the GTP-binding SRP family. FtsY subfamily.</text>
</comment>
<comment type="subunit">
    <text evidence="11">Part of the signal recognition particle protein translocation system, which is composed of SRP and FtsY. SRP is a ribonucleoprotein composed of Ffh and a 4.5S RNA molecule.</text>
</comment>
<proteinExistence type="inferred from homology"/>
<dbReference type="GO" id="GO:0005737">
    <property type="term" value="C:cytoplasm"/>
    <property type="evidence" value="ECO:0007669"/>
    <property type="project" value="UniProtKB-SubCell"/>
</dbReference>
<dbReference type="PANTHER" id="PTHR43134:SF1">
    <property type="entry name" value="SIGNAL RECOGNITION PARTICLE RECEPTOR SUBUNIT ALPHA"/>
    <property type="match status" value="1"/>
</dbReference>
<sequence length="454" mass="47864">MSEKKRGFFGRLFGGKETPETPETEAPLVQDAEPEADLGSDAGADVPDATAPLEPALPVEEKKAEDEPETLVAAPAQSETGTSAEEAAISAGLPDTSVDPSQGLEPEEEIAPKIGSEEELPVDELVPEQAADERTAVPAPVVDEPAPARKQSWFQRLKQGLSRSSSALTEGISSIFTKRKLDAAMLEDLEDVLIQADLGVATSMSITERLADGRFDKEISPEEVRSVLAEEVEKVLAPVAQPLDLDSGRKPHVVLMVGVNGTGKTTTIGKLSQKLAREGKSVMLAAGDTFRAAAVEQLKIWGKRTGAEVVAGETGADAAGLAFDAMKRAKEKAVDVLLIDTAGRLQNKTELMDELEKVIRVIKKHDPEAPHTVLLTLDATTGQNALSQVEIFGRVAGVTGLVMTKLDGTARGGILVAIAAKHKLPVHFIGVGEGVEDLEPFSASDFAKAIAGLA</sequence>
<dbReference type="InterPro" id="IPR004390">
    <property type="entry name" value="SR_rcpt_FtsY"/>
</dbReference>
<dbReference type="Proteomes" id="UP000186002">
    <property type="component" value="Unassembled WGS sequence"/>
</dbReference>
<accession>A0A1M7N005</accession>
<dbReference type="SUPFAM" id="SSF52540">
    <property type="entry name" value="P-loop containing nucleoside triphosphate hydrolases"/>
    <property type="match status" value="1"/>
</dbReference>
<evidence type="ECO:0000256" key="6">
    <source>
        <dbReference type="ARBA" id="ARBA00023134"/>
    </source>
</evidence>
<dbReference type="EMBL" id="FRBW01000004">
    <property type="protein sequence ID" value="SHM96244.1"/>
    <property type="molecule type" value="Genomic_DNA"/>
</dbReference>
<dbReference type="AlphaFoldDB" id="A0A1M7N005"/>
<dbReference type="SMART" id="SM00962">
    <property type="entry name" value="SRP54"/>
    <property type="match status" value="1"/>
</dbReference>
<protein>
    <recommendedName>
        <fullName evidence="11">Signal recognition particle receptor FtsY</fullName>
        <shortName evidence="11">SRP receptor</shortName>
        <ecNumber evidence="11">3.6.5.4</ecNumber>
    </recommendedName>
</protein>
<feature type="binding site" evidence="11">
    <location>
        <begin position="340"/>
        <end position="344"/>
    </location>
    <ligand>
        <name>GTP</name>
        <dbReference type="ChEBI" id="CHEBI:37565"/>
    </ligand>
</feature>
<organism evidence="14 15">
    <name type="scientific">Roseibium suaedae</name>
    <dbReference type="NCBI Taxonomy" id="735517"/>
    <lineage>
        <taxon>Bacteria</taxon>
        <taxon>Pseudomonadati</taxon>
        <taxon>Pseudomonadota</taxon>
        <taxon>Alphaproteobacteria</taxon>
        <taxon>Hyphomicrobiales</taxon>
        <taxon>Stappiaceae</taxon>
        <taxon>Roseibium</taxon>
    </lineage>
</organism>
<dbReference type="SMART" id="SM00963">
    <property type="entry name" value="SRP54_N"/>
    <property type="match status" value="1"/>
</dbReference>
<dbReference type="GO" id="GO:0006614">
    <property type="term" value="P:SRP-dependent cotranslational protein targeting to membrane"/>
    <property type="evidence" value="ECO:0007669"/>
    <property type="project" value="InterPro"/>
</dbReference>
<evidence type="ECO:0000313" key="14">
    <source>
        <dbReference type="EMBL" id="SHM96244.1"/>
    </source>
</evidence>
<dbReference type="PROSITE" id="PS00300">
    <property type="entry name" value="SRP54"/>
    <property type="match status" value="1"/>
</dbReference>
<evidence type="ECO:0000256" key="1">
    <source>
        <dbReference type="ARBA" id="ARBA00004515"/>
    </source>
</evidence>
<keyword evidence="2 11" id="KW-1003">Cell membrane</keyword>
<evidence type="ECO:0000256" key="3">
    <source>
        <dbReference type="ARBA" id="ARBA00022490"/>
    </source>
</evidence>
<dbReference type="Gene3D" id="3.40.50.300">
    <property type="entry name" value="P-loop containing nucleotide triphosphate hydrolases"/>
    <property type="match status" value="1"/>
</dbReference>
<dbReference type="FunFam" id="1.20.120.140:FF:000002">
    <property type="entry name" value="Signal recognition particle receptor FtsY"/>
    <property type="match status" value="1"/>
</dbReference>
<keyword evidence="15" id="KW-1185">Reference proteome</keyword>
<dbReference type="PANTHER" id="PTHR43134">
    <property type="entry name" value="SIGNAL RECOGNITION PARTICLE RECEPTOR SUBUNIT ALPHA"/>
    <property type="match status" value="1"/>
</dbReference>
<evidence type="ECO:0000256" key="4">
    <source>
        <dbReference type="ARBA" id="ARBA00022741"/>
    </source>
</evidence>
<dbReference type="OrthoDB" id="9804720at2"/>
<comment type="catalytic activity">
    <reaction evidence="9 11">
        <text>GTP + H2O = GDP + phosphate + H(+)</text>
        <dbReference type="Rhea" id="RHEA:19669"/>
        <dbReference type="ChEBI" id="CHEBI:15377"/>
        <dbReference type="ChEBI" id="CHEBI:15378"/>
        <dbReference type="ChEBI" id="CHEBI:37565"/>
        <dbReference type="ChEBI" id="CHEBI:43474"/>
        <dbReference type="ChEBI" id="CHEBI:58189"/>
        <dbReference type="EC" id="3.6.5.4"/>
    </reaction>
</comment>
<dbReference type="STRING" id="735517.SAMN05444272_3616"/>
<dbReference type="FunFam" id="3.40.50.300:FF:000053">
    <property type="entry name" value="Signal recognition particle receptor FtsY"/>
    <property type="match status" value="1"/>
</dbReference>
<dbReference type="GO" id="GO:0003924">
    <property type="term" value="F:GTPase activity"/>
    <property type="evidence" value="ECO:0007669"/>
    <property type="project" value="UniProtKB-UniRule"/>
</dbReference>
<name>A0A1M7N005_9HYPH</name>
<evidence type="ECO:0000313" key="15">
    <source>
        <dbReference type="Proteomes" id="UP000186002"/>
    </source>
</evidence>
<dbReference type="InterPro" id="IPR000897">
    <property type="entry name" value="SRP54_GTPase_dom"/>
</dbReference>
<feature type="domain" description="SRP54-type proteins GTP-binding" evidence="13">
    <location>
        <begin position="425"/>
        <end position="438"/>
    </location>
</feature>
<keyword evidence="3 11" id="KW-0963">Cytoplasm</keyword>
<evidence type="ECO:0000256" key="7">
    <source>
        <dbReference type="ARBA" id="ARBA00023136"/>
    </source>
</evidence>
<dbReference type="GO" id="GO:0005525">
    <property type="term" value="F:GTP binding"/>
    <property type="evidence" value="ECO:0007669"/>
    <property type="project" value="UniProtKB-UniRule"/>
</dbReference>
<evidence type="ECO:0000256" key="12">
    <source>
        <dbReference type="SAM" id="MobiDB-lite"/>
    </source>
</evidence>
<dbReference type="Gene3D" id="1.20.120.140">
    <property type="entry name" value="Signal recognition particle SRP54, nucleotide-binding domain"/>
    <property type="match status" value="1"/>
</dbReference>
<dbReference type="RefSeq" id="WP_073014707.1">
    <property type="nucleotide sequence ID" value="NZ_FRBW01000004.1"/>
</dbReference>
<reference evidence="14 15" key="1">
    <citation type="submission" date="2016-11" db="EMBL/GenBank/DDBJ databases">
        <authorList>
            <person name="Jaros S."/>
            <person name="Januszkiewicz K."/>
            <person name="Wedrychowicz H."/>
        </authorList>
    </citation>
    <scope>NUCLEOTIDE SEQUENCE [LARGE SCALE GENOMIC DNA]</scope>
    <source>
        <strain evidence="14 15">DSM 22153</strain>
    </source>
</reference>
<evidence type="ECO:0000256" key="11">
    <source>
        <dbReference type="HAMAP-Rule" id="MF_00920"/>
    </source>
</evidence>
<comment type="subcellular location">
    <subcellularLocation>
        <location evidence="1">Cell inner membrane</location>
        <topology evidence="1">Peripheral membrane protein</topology>
        <orientation evidence="1">Cytoplasmic side</orientation>
    </subcellularLocation>
    <subcellularLocation>
        <location evidence="11">Cell membrane</location>
        <topology evidence="11">Peripheral membrane protein</topology>
        <orientation evidence="11">Cytoplasmic side</orientation>
    </subcellularLocation>
    <subcellularLocation>
        <location evidence="11">Cytoplasm</location>
    </subcellularLocation>
</comment>
<dbReference type="InterPro" id="IPR036225">
    <property type="entry name" value="SRP/SRP_N"/>
</dbReference>
<keyword evidence="6 11" id="KW-0342">GTP-binding</keyword>
<dbReference type="GO" id="GO:0005047">
    <property type="term" value="F:signal recognition particle binding"/>
    <property type="evidence" value="ECO:0007669"/>
    <property type="project" value="TreeGrafter"/>
</dbReference>
<dbReference type="HAMAP" id="MF_00920">
    <property type="entry name" value="FtsY"/>
    <property type="match status" value="1"/>
</dbReference>
<keyword evidence="4 11" id="KW-0547">Nucleotide-binding</keyword>
<gene>
    <name evidence="11" type="primary">ftsY</name>
    <name evidence="14" type="ORF">SAMN05444272_3616</name>
</gene>
<keyword evidence="5 11" id="KW-0378">Hydrolase</keyword>
<keyword evidence="8 11" id="KW-0675">Receptor</keyword>
<evidence type="ECO:0000256" key="2">
    <source>
        <dbReference type="ARBA" id="ARBA00022475"/>
    </source>
</evidence>
<evidence type="ECO:0000259" key="13">
    <source>
        <dbReference type="PROSITE" id="PS00300"/>
    </source>
</evidence>
<dbReference type="Pfam" id="PF00448">
    <property type="entry name" value="SRP54"/>
    <property type="match status" value="1"/>
</dbReference>
<dbReference type="InterPro" id="IPR013822">
    <property type="entry name" value="Signal_recog_particl_SRP54_hlx"/>
</dbReference>
<evidence type="ECO:0000256" key="5">
    <source>
        <dbReference type="ARBA" id="ARBA00022801"/>
    </source>
</evidence>
<keyword evidence="7 11" id="KW-0472">Membrane</keyword>
<dbReference type="SUPFAM" id="SSF47364">
    <property type="entry name" value="Domain of the SRP/SRP receptor G-proteins"/>
    <property type="match status" value="1"/>
</dbReference>
<dbReference type="GO" id="GO:0005886">
    <property type="term" value="C:plasma membrane"/>
    <property type="evidence" value="ECO:0007669"/>
    <property type="project" value="UniProtKB-SubCell"/>
</dbReference>
<evidence type="ECO:0000256" key="10">
    <source>
        <dbReference type="ARBA" id="ARBA00053570"/>
    </source>
</evidence>
<dbReference type="EC" id="3.6.5.4" evidence="11"/>
<comment type="function">
    <text evidence="10 11">Involved in targeting and insertion of nascent membrane proteins into the cytoplasmic membrane. Acts as a receptor for the complex formed by the signal recognition particle (SRP) and the ribosome-nascent chain (RNC). Interaction with SRP-RNC leads to the transfer of the RNC complex to the Sec translocase for insertion into the membrane, the hydrolysis of GTP by both Ffh and FtsY, and the dissociation of the SRP-FtsY complex into the individual components.</text>
</comment>
<dbReference type="InterPro" id="IPR042101">
    <property type="entry name" value="SRP54_N_sf"/>
</dbReference>